<accession>A0A3P5ZKL5</accession>
<proteinExistence type="predicted"/>
<reference evidence="1" key="1">
    <citation type="submission" date="2018-11" db="EMBL/GenBank/DDBJ databases">
        <authorList>
            <consortium name="Genoscope - CEA"/>
            <person name="William W."/>
        </authorList>
    </citation>
    <scope>NUCLEOTIDE SEQUENCE</scope>
</reference>
<sequence>MYRVADHIKPCLFTWNSRCRFFTRFPSHLMKTVSGFIHMKILKLTVISKVTSTVSSLIL</sequence>
<dbReference type="EMBL" id="LR031572">
    <property type="protein sequence ID" value="VDC81076.1"/>
    <property type="molecule type" value="Genomic_DNA"/>
</dbReference>
<gene>
    <name evidence="1" type="ORF">BRAA03T12294Z</name>
</gene>
<evidence type="ECO:0000313" key="1">
    <source>
        <dbReference type="EMBL" id="VDC81076.1"/>
    </source>
</evidence>
<protein>
    <submittedName>
        <fullName evidence="1">Uncharacterized protein</fullName>
    </submittedName>
</protein>
<dbReference type="AlphaFoldDB" id="A0A3P5ZKL5"/>
<name>A0A3P5ZKL5_BRACM</name>
<organism evidence="1">
    <name type="scientific">Brassica campestris</name>
    <name type="common">Field mustard</name>
    <dbReference type="NCBI Taxonomy" id="3711"/>
    <lineage>
        <taxon>Eukaryota</taxon>
        <taxon>Viridiplantae</taxon>
        <taxon>Streptophyta</taxon>
        <taxon>Embryophyta</taxon>
        <taxon>Tracheophyta</taxon>
        <taxon>Spermatophyta</taxon>
        <taxon>Magnoliopsida</taxon>
        <taxon>eudicotyledons</taxon>
        <taxon>Gunneridae</taxon>
        <taxon>Pentapetalae</taxon>
        <taxon>rosids</taxon>
        <taxon>malvids</taxon>
        <taxon>Brassicales</taxon>
        <taxon>Brassicaceae</taxon>
        <taxon>Brassiceae</taxon>
        <taxon>Brassica</taxon>
    </lineage>
</organism>